<evidence type="ECO:0000256" key="1">
    <source>
        <dbReference type="SAM" id="MobiDB-lite"/>
    </source>
</evidence>
<evidence type="ECO:0000313" key="3">
    <source>
        <dbReference type="Proteomes" id="UP001590950"/>
    </source>
</evidence>
<feature type="region of interest" description="Disordered" evidence="1">
    <location>
        <begin position="315"/>
        <end position="418"/>
    </location>
</feature>
<feature type="compositionally biased region" description="Acidic residues" evidence="1">
    <location>
        <begin position="9"/>
        <end position="23"/>
    </location>
</feature>
<accession>A0ABR3ZW07</accession>
<proteinExistence type="predicted"/>
<feature type="region of interest" description="Disordered" evidence="1">
    <location>
        <begin position="1"/>
        <end position="69"/>
    </location>
</feature>
<evidence type="ECO:0000313" key="2">
    <source>
        <dbReference type="EMBL" id="KAL2036933.1"/>
    </source>
</evidence>
<feature type="compositionally biased region" description="Basic and acidic residues" evidence="1">
    <location>
        <begin position="331"/>
        <end position="340"/>
    </location>
</feature>
<feature type="compositionally biased region" description="Basic residues" evidence="1">
    <location>
        <begin position="372"/>
        <end position="383"/>
    </location>
</feature>
<reference evidence="2 3" key="1">
    <citation type="submission" date="2024-09" db="EMBL/GenBank/DDBJ databases">
        <title>Rethinking Asexuality: The Enigmatic Case of Functional Sexual Genes in Lepraria (Stereocaulaceae).</title>
        <authorList>
            <person name="Doellman M."/>
            <person name="Sun Y."/>
            <person name="Barcenas-Pena A."/>
            <person name="Lumbsch H.T."/>
            <person name="Grewe F."/>
        </authorList>
    </citation>
    <scope>NUCLEOTIDE SEQUENCE [LARGE SCALE GENOMIC DNA]</scope>
    <source>
        <strain evidence="2 3">Mercado 3170</strain>
    </source>
</reference>
<dbReference type="EMBL" id="JBEFKJ010000047">
    <property type="protein sequence ID" value="KAL2036933.1"/>
    <property type="molecule type" value="Genomic_DNA"/>
</dbReference>
<sequence>MSHTSPDNYDLESEENDEEDQQEEGSKSDSRGSKEPYRQDDGSPDDEAYSEPSKPRGRAKGQPPIPLSQRGLYYYDQGMTDRQRQEQDERSFAGLVQKKQAKSKRKIRFDKNGNLFYTEDAGLQRPVWKRAVFHHWIRGELVQAANCQGTYQFPRGSGLGRGDETSYHAAQRAWGTTRRYYAPVMFDFERLGRTNPIYNIDRRWEYRDKVVIDYWLEPVRSVNDIPTALSSNFEGDYMEPITRIDSRIMIRDFIARMPPFIVTTSARGETLQRLYTANAFSRRMRFFRARAGAISWNPRDGSAAVRQYIDSVHAEQRPGRIGNSTHGCQDLTKEQQDKVHSIRAGQQPHKARPGASARGKEKWVADTDRMAGKGKTKKGKQGTRKTLIQDRFSSIKPAPSGDPSTDSRSSSYDTHGDSFLYQIPDDQVERIHTSNLLRPTLNQYQRITNRFFPGTNHFDCYAGQHQAIERELARWWERSGRPGRPPQLIRLEQYNEQRAVWNLAWNQADFGAILDLVNHVEQQIDGSGTKLA</sequence>
<name>A0ABR3ZW07_9LECA</name>
<gene>
    <name evidence="2" type="ORF">N7G274_010358</name>
</gene>
<keyword evidence="3" id="KW-1185">Reference proteome</keyword>
<dbReference type="Proteomes" id="UP001590950">
    <property type="component" value="Unassembled WGS sequence"/>
</dbReference>
<organism evidence="2 3">
    <name type="scientific">Stereocaulon virgatum</name>
    <dbReference type="NCBI Taxonomy" id="373712"/>
    <lineage>
        <taxon>Eukaryota</taxon>
        <taxon>Fungi</taxon>
        <taxon>Dikarya</taxon>
        <taxon>Ascomycota</taxon>
        <taxon>Pezizomycotina</taxon>
        <taxon>Lecanoromycetes</taxon>
        <taxon>OSLEUM clade</taxon>
        <taxon>Lecanoromycetidae</taxon>
        <taxon>Lecanorales</taxon>
        <taxon>Lecanorineae</taxon>
        <taxon>Stereocaulaceae</taxon>
        <taxon>Stereocaulon</taxon>
    </lineage>
</organism>
<feature type="compositionally biased region" description="Basic and acidic residues" evidence="1">
    <location>
        <begin position="24"/>
        <end position="41"/>
    </location>
</feature>
<feature type="compositionally biased region" description="Basic and acidic residues" evidence="1">
    <location>
        <begin position="358"/>
        <end position="371"/>
    </location>
</feature>
<feature type="compositionally biased region" description="Low complexity" evidence="1">
    <location>
        <begin position="401"/>
        <end position="413"/>
    </location>
</feature>
<protein>
    <submittedName>
        <fullName evidence="2">Uncharacterized protein</fullName>
    </submittedName>
</protein>
<comment type="caution">
    <text evidence="2">The sequence shown here is derived from an EMBL/GenBank/DDBJ whole genome shotgun (WGS) entry which is preliminary data.</text>
</comment>